<accession>A0ACB5SWW1</accession>
<organism evidence="1 2">
    <name type="scientific">Ambrosiozyma monospora</name>
    <name type="common">Yeast</name>
    <name type="synonym">Endomycopsis monosporus</name>
    <dbReference type="NCBI Taxonomy" id="43982"/>
    <lineage>
        <taxon>Eukaryota</taxon>
        <taxon>Fungi</taxon>
        <taxon>Dikarya</taxon>
        <taxon>Ascomycota</taxon>
        <taxon>Saccharomycotina</taxon>
        <taxon>Pichiomycetes</taxon>
        <taxon>Pichiales</taxon>
        <taxon>Pichiaceae</taxon>
        <taxon>Ambrosiozyma</taxon>
    </lineage>
</organism>
<gene>
    <name evidence="1" type="ORF">Amon02_000216100</name>
</gene>
<proteinExistence type="predicted"/>
<dbReference type="EMBL" id="BSXS01001213">
    <property type="protein sequence ID" value="GME75442.1"/>
    <property type="molecule type" value="Genomic_DNA"/>
</dbReference>
<dbReference type="Proteomes" id="UP001165064">
    <property type="component" value="Unassembled WGS sequence"/>
</dbReference>
<sequence>MKSFNGIPFSFPELKTLHLYGFAVSQELFRSIPDGLKYLRLRDCAPTDVKLTDYGKLKFPTGLQTFRFEISNEKINRFPIIANTKNLTFLRTVEILAYVGNYIDYSIRSLPQTFLKSLPDTLRTFQFTTDGDEDNYIRNLQTFAPLKNVQKLIFYSEYATRRACVIPKWSLSLVPNNVTYLKLCTIVKDYTGTLNTPNLRELYIDLSDTNEDFVPCANRITSGLNKLQFLILAVTVKHFKRKILNLKKINFNQLTDLTLKLVDIDFPLVSIRILDLPINFTKLQLDFIDNVKQNFLDAQIGRIQFFGPIDHKLKIIATKMSASVKNCQITARKGESLSLVQG</sequence>
<keyword evidence="2" id="KW-1185">Reference proteome</keyword>
<reference evidence="1" key="1">
    <citation type="submission" date="2023-04" db="EMBL/GenBank/DDBJ databases">
        <title>Ambrosiozyma monospora NBRC 10751.</title>
        <authorList>
            <person name="Ichikawa N."/>
            <person name="Sato H."/>
            <person name="Tonouchi N."/>
        </authorList>
    </citation>
    <scope>NUCLEOTIDE SEQUENCE</scope>
    <source>
        <strain evidence="1">NBRC 10751</strain>
    </source>
</reference>
<comment type="caution">
    <text evidence="1">The sequence shown here is derived from an EMBL/GenBank/DDBJ whole genome shotgun (WGS) entry which is preliminary data.</text>
</comment>
<evidence type="ECO:0000313" key="2">
    <source>
        <dbReference type="Proteomes" id="UP001165064"/>
    </source>
</evidence>
<name>A0ACB5SWW1_AMBMO</name>
<protein>
    <submittedName>
        <fullName evidence="1">Unnamed protein product</fullName>
    </submittedName>
</protein>
<evidence type="ECO:0000313" key="1">
    <source>
        <dbReference type="EMBL" id="GME75442.1"/>
    </source>
</evidence>